<evidence type="ECO:0000313" key="15">
    <source>
        <dbReference type="Proteomes" id="UP000389128"/>
    </source>
</evidence>
<dbReference type="PROSITE" id="PS00136">
    <property type="entry name" value="SUBTILASE_ASP"/>
    <property type="match status" value="1"/>
</dbReference>
<dbReference type="EMBL" id="SDKK01000038">
    <property type="protein sequence ID" value="TYC51782.1"/>
    <property type="molecule type" value="Genomic_DNA"/>
</dbReference>
<evidence type="ECO:0000256" key="6">
    <source>
        <dbReference type="ARBA" id="ARBA00022801"/>
    </source>
</evidence>
<name>A0A6C2CDV8_9RHOO</name>
<dbReference type="InterPro" id="IPR034176">
    <property type="entry name" value="Peptidases_S8_13"/>
</dbReference>
<dbReference type="FunFam" id="3.40.50.200:FF:000022">
    <property type="entry name" value="Extracellular protease"/>
    <property type="match status" value="1"/>
</dbReference>
<evidence type="ECO:0000256" key="7">
    <source>
        <dbReference type="ARBA" id="ARBA00022825"/>
    </source>
</evidence>
<feature type="region of interest" description="Disordered" evidence="11">
    <location>
        <begin position="60"/>
        <end position="95"/>
    </location>
</feature>
<dbReference type="PANTHER" id="PTHR43806">
    <property type="entry name" value="PEPTIDASE S8"/>
    <property type="match status" value="1"/>
</dbReference>
<organism evidence="14 15">
    <name type="scientific">Zoogloea oleivorans</name>
    <dbReference type="NCBI Taxonomy" id="1552750"/>
    <lineage>
        <taxon>Bacteria</taxon>
        <taxon>Pseudomonadati</taxon>
        <taxon>Pseudomonadota</taxon>
        <taxon>Betaproteobacteria</taxon>
        <taxon>Rhodocyclales</taxon>
        <taxon>Zoogloeaceae</taxon>
        <taxon>Zoogloea</taxon>
    </lineage>
</organism>
<feature type="domain" description="Peptidase S8/S53" evidence="12">
    <location>
        <begin position="308"/>
        <end position="595"/>
    </location>
</feature>
<proteinExistence type="inferred from homology"/>
<evidence type="ECO:0000256" key="4">
    <source>
        <dbReference type="ARBA" id="ARBA00022670"/>
    </source>
</evidence>
<feature type="domain" description="DUF5648" evidence="13">
    <location>
        <begin position="637"/>
        <end position="780"/>
    </location>
</feature>
<protein>
    <submittedName>
        <fullName evidence="14">Uncharacterized protein</fullName>
    </submittedName>
</protein>
<dbReference type="OrthoDB" id="9790784at2"/>
<dbReference type="GO" id="GO:0004252">
    <property type="term" value="F:serine-type endopeptidase activity"/>
    <property type="evidence" value="ECO:0007669"/>
    <property type="project" value="UniProtKB-UniRule"/>
</dbReference>
<dbReference type="PROSITE" id="PS00138">
    <property type="entry name" value="SUBTILASE_SER"/>
    <property type="match status" value="1"/>
</dbReference>
<dbReference type="Gene3D" id="3.40.50.200">
    <property type="entry name" value="Peptidase S8/S53 domain"/>
    <property type="match status" value="1"/>
</dbReference>
<keyword evidence="6 9" id="KW-0378">Hydrolase</keyword>
<keyword evidence="3" id="KW-0964">Secreted</keyword>
<dbReference type="GO" id="GO:0006508">
    <property type="term" value="P:proteolysis"/>
    <property type="evidence" value="ECO:0007669"/>
    <property type="project" value="UniProtKB-KW"/>
</dbReference>
<evidence type="ECO:0000256" key="1">
    <source>
        <dbReference type="ARBA" id="ARBA00004613"/>
    </source>
</evidence>
<keyword evidence="7 9" id="KW-0720">Serine protease</keyword>
<comment type="similarity">
    <text evidence="2 9 10">Belongs to the peptidase S8 family.</text>
</comment>
<keyword evidence="5" id="KW-0732">Signal</keyword>
<dbReference type="InterPro" id="IPR000209">
    <property type="entry name" value="Peptidase_S8/S53_dom"/>
</dbReference>
<reference evidence="14 15" key="1">
    <citation type="submission" date="2019-01" db="EMBL/GenBank/DDBJ databases">
        <title>Zoogloea oleivorans genome sequencing and assembly.</title>
        <authorList>
            <person name="Tancsics A."/>
            <person name="Farkas M."/>
            <person name="Kriszt B."/>
            <person name="Maroti G."/>
            <person name="Horvath B."/>
        </authorList>
    </citation>
    <scope>NUCLEOTIDE SEQUENCE [LARGE SCALE GENOMIC DNA]</scope>
    <source>
        <strain evidence="14 15">Buc</strain>
    </source>
</reference>
<keyword evidence="8" id="KW-0865">Zymogen</keyword>
<dbReference type="Pfam" id="PF18885">
    <property type="entry name" value="DUF5648"/>
    <property type="match status" value="1"/>
</dbReference>
<evidence type="ECO:0000256" key="2">
    <source>
        <dbReference type="ARBA" id="ARBA00011073"/>
    </source>
</evidence>
<dbReference type="SUPFAM" id="SSF52743">
    <property type="entry name" value="Subtilisin-like"/>
    <property type="match status" value="1"/>
</dbReference>
<feature type="compositionally biased region" description="Basic and acidic residues" evidence="11">
    <location>
        <begin position="74"/>
        <end position="86"/>
    </location>
</feature>
<evidence type="ECO:0000256" key="3">
    <source>
        <dbReference type="ARBA" id="ARBA00022525"/>
    </source>
</evidence>
<dbReference type="InterPro" id="IPR015500">
    <property type="entry name" value="Peptidase_S8_subtilisin-rel"/>
</dbReference>
<feature type="active site" description="Charge relay system" evidence="9">
    <location>
        <position position="315"/>
    </location>
</feature>
<evidence type="ECO:0000256" key="9">
    <source>
        <dbReference type="PROSITE-ProRule" id="PRU01240"/>
    </source>
</evidence>
<feature type="active site" description="Charge relay system" evidence="9">
    <location>
        <position position="562"/>
    </location>
</feature>
<evidence type="ECO:0000259" key="12">
    <source>
        <dbReference type="Pfam" id="PF00082"/>
    </source>
</evidence>
<comment type="caution">
    <text evidence="14">The sequence shown here is derived from an EMBL/GenBank/DDBJ whole genome shotgun (WGS) entry which is preliminary data.</text>
</comment>
<feature type="region of interest" description="Disordered" evidence="11">
    <location>
        <begin position="343"/>
        <end position="375"/>
    </location>
</feature>
<dbReference type="PRINTS" id="PR00723">
    <property type="entry name" value="SUBTILISIN"/>
</dbReference>
<evidence type="ECO:0000256" key="10">
    <source>
        <dbReference type="RuleBase" id="RU003355"/>
    </source>
</evidence>
<dbReference type="Proteomes" id="UP000389128">
    <property type="component" value="Unassembled WGS sequence"/>
</dbReference>
<dbReference type="PROSITE" id="PS00137">
    <property type="entry name" value="SUBTILASE_HIS"/>
    <property type="match status" value="1"/>
</dbReference>
<keyword evidence="4 9" id="KW-0645">Protease</keyword>
<dbReference type="InterPro" id="IPR023827">
    <property type="entry name" value="Peptidase_S8_Asp-AS"/>
</dbReference>
<evidence type="ECO:0000313" key="14">
    <source>
        <dbReference type="EMBL" id="TYC51782.1"/>
    </source>
</evidence>
<dbReference type="GO" id="GO:0005576">
    <property type="term" value="C:extracellular region"/>
    <property type="evidence" value="ECO:0007669"/>
    <property type="project" value="UniProtKB-SubCell"/>
</dbReference>
<evidence type="ECO:0000256" key="8">
    <source>
        <dbReference type="ARBA" id="ARBA00023145"/>
    </source>
</evidence>
<evidence type="ECO:0000256" key="11">
    <source>
        <dbReference type="SAM" id="MobiDB-lite"/>
    </source>
</evidence>
<dbReference type="InterPro" id="IPR023828">
    <property type="entry name" value="Peptidase_S8_Ser-AS"/>
</dbReference>
<feature type="active site" description="Charge relay system" evidence="9">
    <location>
        <position position="377"/>
    </location>
</feature>
<dbReference type="Pfam" id="PF00082">
    <property type="entry name" value="Peptidase_S8"/>
    <property type="match status" value="1"/>
</dbReference>
<keyword evidence="15" id="KW-1185">Reference proteome</keyword>
<dbReference type="AlphaFoldDB" id="A0A6C2CDV8"/>
<dbReference type="PANTHER" id="PTHR43806:SF11">
    <property type="entry name" value="CEREVISIN-RELATED"/>
    <property type="match status" value="1"/>
</dbReference>
<dbReference type="InterPro" id="IPR043708">
    <property type="entry name" value="DUF5648"/>
</dbReference>
<dbReference type="InterPro" id="IPR022398">
    <property type="entry name" value="Peptidase_S8_His-AS"/>
</dbReference>
<sequence length="784" mass="85362">MTHHLRRIQSHTDGFPTRALSVLSVLPLRRPDEAPSKGSRRRTGRAEGFASRCEILHLHKVEDEHHRRPTSSHSHGDLTPKRDKLARQRHTPKRIETNMAVRKYILLTSLALSIQVANADTEQAPESGKHGTQTLGNVLRNLLDGKDPKAVSTRKRIANQADAEAAIDKRKATPPSQAIETVVDGVMIRFTSPQAKARSRDNQPPPLALLNAVENAAGTGIRFHRAMSMDMFVFRFKTPLSYPEALLVIDRLKRLKEVDVVEADSRAQAHFIPYDPLNENLHNMGPSTFFGGGIDAELAWDITWGSASTVVAVLDTGLTSHPEFADRLLPGYDFISEAWSANDGNGRDADPSDPGDWVSTSEAAQHPNCPSHGSSWHGTHVTGIIAAKGNNGIGIAGVNWNTKILPVRVLGKCGGNPSDITDGMLWAAGVSVPGVPNNPNPAHIINMSLGGESPSGCSYIYQQAIQQAKAKGALIVVAAGNNNAEAATTVPASCEGVVTVGSVDLYGYRASYSNYSQEYKVAVSAPGGDISFYGEIAGILSTVNAGATRPTYPDYAFYQGTSMAAPHVAGIASLALAENPNLSPQELSALLQATSLDFPLDSACNLYWPYCGSGVANAYSMVLAAKLLAPYAIVSEFYNPDYGHYFRTGGRLEPGVVESGVAGNWRNTEDYFVAWRESTPELSPVCRFYSYVFNSHFYTASPAECEIIKNNTDWTFENIAFYVKRPSNGVCPADTMPIHRFYNNRHMFGDGNHRFTAYKDYYYDAMIQAGWLYEGVKMCAVESL</sequence>
<dbReference type="InterPro" id="IPR050131">
    <property type="entry name" value="Peptidase_S8_subtilisin-like"/>
</dbReference>
<evidence type="ECO:0000256" key="5">
    <source>
        <dbReference type="ARBA" id="ARBA00022729"/>
    </source>
</evidence>
<comment type="subcellular location">
    <subcellularLocation>
        <location evidence="1">Secreted</location>
    </subcellularLocation>
</comment>
<dbReference type="CDD" id="cd07496">
    <property type="entry name" value="Peptidases_S8_13"/>
    <property type="match status" value="1"/>
</dbReference>
<evidence type="ECO:0000259" key="13">
    <source>
        <dbReference type="Pfam" id="PF18885"/>
    </source>
</evidence>
<dbReference type="PROSITE" id="PS51892">
    <property type="entry name" value="SUBTILASE"/>
    <property type="match status" value="1"/>
</dbReference>
<dbReference type="InterPro" id="IPR036852">
    <property type="entry name" value="Peptidase_S8/S53_dom_sf"/>
</dbReference>
<accession>A0A6C2CDV8</accession>
<gene>
    <name evidence="14" type="ORF">ETQ85_23860</name>
</gene>